<evidence type="ECO:0000256" key="3">
    <source>
        <dbReference type="ARBA" id="ARBA00004910"/>
    </source>
</evidence>
<feature type="binding site" evidence="15">
    <location>
        <position position="174"/>
    </location>
    <ligand>
        <name>NADP(+)</name>
        <dbReference type="ChEBI" id="CHEBI:58349"/>
    </ligand>
</feature>
<keyword evidence="7 13" id="KW-0479">Metal-binding</keyword>
<feature type="binding site" evidence="15">
    <location>
        <position position="208"/>
    </location>
    <ligand>
        <name>substrate</name>
    </ligand>
</feature>
<dbReference type="InterPro" id="IPR016193">
    <property type="entry name" value="Cytidine_deaminase-like"/>
</dbReference>
<dbReference type="EMBL" id="LT906449">
    <property type="protein sequence ID" value="SNV13933.1"/>
    <property type="molecule type" value="Genomic_DNA"/>
</dbReference>
<feature type="binding site" evidence="15">
    <location>
        <position position="268"/>
    </location>
    <ligand>
        <name>substrate</name>
    </ligand>
</feature>
<keyword evidence="8 13" id="KW-0378">Hydrolase</keyword>
<dbReference type="GO" id="GO:0008703">
    <property type="term" value="F:5-amino-6-(5-phosphoribosylamino)uracil reductase activity"/>
    <property type="evidence" value="ECO:0007669"/>
    <property type="project" value="UniProtKB-EC"/>
</dbReference>
<comment type="function">
    <text evidence="1 13">Converts 2,5-diamino-6-(ribosylamino)-4(3h)-pyrimidinone 5'-phosphate into 5-amino-6-(ribosylamino)-2,4(1h,3h)-pyrimidinedione 5'-phosphate.</text>
</comment>
<dbReference type="Gene3D" id="3.40.430.10">
    <property type="entry name" value="Dihydrofolate Reductase, subunit A"/>
    <property type="match status" value="2"/>
</dbReference>
<sequence>MDEHYMKRCIALACNGLGTTYPNPLVGSVVVYKGKVIGEGWHQRAGEPHAEVRAIASVRDKSLLGKSTLYVSLEPCSHFGKTPPCADLIIESGIPKVVIGTVDPFAKVAGRGIEKLRAAGCEVVVGVEEEACRELNKRFFTYHQRRRPYIILKWAETVDGFIAPADKECIAPVWITGSLARQYAHKLRAEEMAIAVGLNTVLKDNPSLTTRDWYGSNPLRVVLGEETQVPENYALHDDQAETLWVGHITAEQLCKVLYERGVQSLIVEGGRQVLQEFIDAGLWDEVLRFIGKPTFGAGVAAPILKEAVLKGVQHFEEDRLLRYKRKE</sequence>
<reference evidence="18 19" key="1">
    <citation type="submission" date="2017-06" db="EMBL/GenBank/DDBJ databases">
        <authorList>
            <consortium name="Pathogen Informatics"/>
        </authorList>
    </citation>
    <scope>NUCLEOTIDE SEQUENCE [LARGE SCALE GENOMIC DNA]</scope>
    <source>
        <strain evidence="18 19">NCTC12947</strain>
    </source>
</reference>
<comment type="pathway">
    <text evidence="2 13">Cofactor biosynthesis; riboflavin biosynthesis; 5-amino-6-(D-ribitylamino)uracil from GTP: step 2/4.</text>
</comment>
<feature type="binding site" evidence="16">
    <location>
        <position position="76"/>
    </location>
    <ligand>
        <name>Zn(2+)</name>
        <dbReference type="ChEBI" id="CHEBI:29105"/>
        <note>catalytic</note>
    </ligand>
</feature>
<feature type="active site" description="Proton donor" evidence="14">
    <location>
        <position position="51"/>
    </location>
</feature>
<feature type="binding site" evidence="15">
    <location>
        <position position="188"/>
    </location>
    <ligand>
        <name>substrate</name>
    </ligand>
</feature>
<evidence type="ECO:0000256" key="6">
    <source>
        <dbReference type="ARBA" id="ARBA00022619"/>
    </source>
</evidence>
<dbReference type="PROSITE" id="PS51747">
    <property type="entry name" value="CYT_DCMP_DEAMINASES_2"/>
    <property type="match status" value="1"/>
</dbReference>
<evidence type="ECO:0000256" key="8">
    <source>
        <dbReference type="ARBA" id="ARBA00022801"/>
    </source>
</evidence>
<dbReference type="PIRSF" id="PIRSF006769">
    <property type="entry name" value="RibD"/>
    <property type="match status" value="1"/>
</dbReference>
<evidence type="ECO:0000256" key="10">
    <source>
        <dbReference type="ARBA" id="ARBA00022857"/>
    </source>
</evidence>
<feature type="domain" description="CMP/dCMP-type deaminase" evidence="17">
    <location>
        <begin position="1"/>
        <end position="124"/>
    </location>
</feature>
<dbReference type="CDD" id="cd01284">
    <property type="entry name" value="Riboflavin_deaminase-reductase"/>
    <property type="match status" value="1"/>
</dbReference>
<dbReference type="InterPro" id="IPR024072">
    <property type="entry name" value="DHFR-like_dom_sf"/>
</dbReference>
<evidence type="ECO:0000256" key="5">
    <source>
        <dbReference type="ARBA" id="ARBA00007417"/>
    </source>
</evidence>
<dbReference type="PANTHER" id="PTHR38011:SF7">
    <property type="entry name" value="2,5-DIAMINO-6-RIBOSYLAMINO-4(3H)-PYRIMIDINONE 5'-PHOSPHATE REDUCTASE"/>
    <property type="match status" value="1"/>
</dbReference>
<dbReference type="InterPro" id="IPR016192">
    <property type="entry name" value="APOBEC/CMP_deaminase_Zn-bd"/>
</dbReference>
<dbReference type="PROSITE" id="PS00903">
    <property type="entry name" value="CYT_DCMP_DEAMINASES_1"/>
    <property type="match status" value="1"/>
</dbReference>
<name>A0AAX2GZU4_9FLAO</name>
<dbReference type="Pfam" id="PF01872">
    <property type="entry name" value="RibD_C"/>
    <property type="match status" value="1"/>
</dbReference>
<dbReference type="Gene3D" id="3.40.140.10">
    <property type="entry name" value="Cytidine Deaminase, domain 2"/>
    <property type="match status" value="1"/>
</dbReference>
<dbReference type="SUPFAM" id="SSF53597">
    <property type="entry name" value="Dihydrofolate reductase-like"/>
    <property type="match status" value="1"/>
</dbReference>
<proteinExistence type="inferred from homology"/>
<feature type="binding site" evidence="16">
    <location>
        <position position="49"/>
    </location>
    <ligand>
        <name>Zn(2+)</name>
        <dbReference type="ChEBI" id="CHEBI:29105"/>
        <note>catalytic</note>
    </ligand>
</feature>
<evidence type="ECO:0000256" key="12">
    <source>
        <dbReference type="ARBA" id="ARBA00023268"/>
    </source>
</evidence>
<dbReference type="Proteomes" id="UP000215539">
    <property type="component" value="Chromosome 1"/>
</dbReference>
<feature type="binding site" evidence="15">
    <location>
        <position position="204"/>
    </location>
    <ligand>
        <name>NADP(+)</name>
        <dbReference type="ChEBI" id="CHEBI:58349"/>
    </ligand>
</feature>
<dbReference type="AlphaFoldDB" id="A0AAX2GZU4"/>
<evidence type="ECO:0000256" key="9">
    <source>
        <dbReference type="ARBA" id="ARBA00022833"/>
    </source>
</evidence>
<keyword evidence="11 13" id="KW-0560">Oxidoreductase</keyword>
<evidence type="ECO:0000256" key="11">
    <source>
        <dbReference type="ARBA" id="ARBA00023002"/>
    </source>
</evidence>
<evidence type="ECO:0000256" key="7">
    <source>
        <dbReference type="ARBA" id="ARBA00022723"/>
    </source>
</evidence>
<evidence type="ECO:0000256" key="16">
    <source>
        <dbReference type="PIRSR" id="PIRSR006769-3"/>
    </source>
</evidence>
<dbReference type="EC" id="1.1.1.193" evidence="13"/>
<dbReference type="Pfam" id="PF00383">
    <property type="entry name" value="dCMP_cyt_deam_1"/>
    <property type="match status" value="1"/>
</dbReference>
<evidence type="ECO:0000256" key="14">
    <source>
        <dbReference type="PIRSR" id="PIRSR006769-1"/>
    </source>
</evidence>
<dbReference type="PANTHER" id="PTHR38011">
    <property type="entry name" value="DIHYDROFOLATE REDUCTASE FAMILY PROTEIN (AFU_ORTHOLOGUE AFUA_8G06820)"/>
    <property type="match status" value="1"/>
</dbReference>
<dbReference type="RefSeq" id="WP_231909892.1">
    <property type="nucleotide sequence ID" value="NZ_CP014227.1"/>
</dbReference>
<feature type="binding site" evidence="15">
    <location>
        <position position="155"/>
    </location>
    <ligand>
        <name>NADP(+)</name>
        <dbReference type="ChEBI" id="CHEBI:58349"/>
    </ligand>
</feature>
<dbReference type="InterPro" id="IPR004794">
    <property type="entry name" value="Eubact_RibD"/>
</dbReference>
<comment type="catalytic activity">
    <reaction evidence="13">
        <text>5-amino-6-(5-phospho-D-ribitylamino)uracil + NADP(+) = 5-amino-6-(5-phospho-D-ribosylamino)uracil + NADPH + H(+)</text>
        <dbReference type="Rhea" id="RHEA:17845"/>
        <dbReference type="ChEBI" id="CHEBI:15378"/>
        <dbReference type="ChEBI" id="CHEBI:57783"/>
        <dbReference type="ChEBI" id="CHEBI:58349"/>
        <dbReference type="ChEBI" id="CHEBI:58421"/>
        <dbReference type="ChEBI" id="CHEBI:58453"/>
        <dbReference type="EC" id="1.1.1.193"/>
    </reaction>
</comment>
<comment type="pathway">
    <text evidence="3 13">Cofactor biosynthesis; riboflavin biosynthesis; 5-amino-6-(D-ribitylamino)uracil from GTP: step 3/4.</text>
</comment>
<organism evidence="18 19">
    <name type="scientific">Capnocytophaga haemolytica</name>
    <dbReference type="NCBI Taxonomy" id="45243"/>
    <lineage>
        <taxon>Bacteria</taxon>
        <taxon>Pseudomonadati</taxon>
        <taxon>Bacteroidota</taxon>
        <taxon>Flavobacteriia</taxon>
        <taxon>Flavobacteriales</taxon>
        <taxon>Flavobacteriaceae</taxon>
        <taxon>Capnocytophaga</taxon>
    </lineage>
</organism>
<feature type="binding site" evidence="16">
    <location>
        <position position="85"/>
    </location>
    <ligand>
        <name>Zn(2+)</name>
        <dbReference type="ChEBI" id="CHEBI:29105"/>
        <note>catalytic</note>
    </ligand>
</feature>
<feature type="binding site" evidence="15">
    <location>
        <position position="200"/>
    </location>
    <ligand>
        <name>NADP(+)</name>
        <dbReference type="ChEBI" id="CHEBI:58349"/>
    </ligand>
</feature>
<protein>
    <recommendedName>
        <fullName evidence="13">Riboflavin biosynthesis protein RibD</fullName>
    </recommendedName>
    <domain>
        <recommendedName>
            <fullName evidence="13">Diaminohydroxyphosphoribosylaminopyrimidine deaminase</fullName>
            <shortName evidence="13">DRAP deaminase</shortName>
            <ecNumber evidence="13">3.5.4.26</ecNumber>
        </recommendedName>
        <alternativeName>
            <fullName evidence="13">Riboflavin-specific deaminase</fullName>
        </alternativeName>
    </domain>
    <domain>
        <recommendedName>
            <fullName evidence="13">5-amino-6-(5-phosphoribosylamino)uracil reductase</fullName>
            <ecNumber evidence="13">1.1.1.193</ecNumber>
        </recommendedName>
        <alternativeName>
            <fullName evidence="13">HTP reductase</fullName>
        </alternativeName>
    </domain>
</protein>
<keyword evidence="12" id="KW-0511">Multifunctional enzyme</keyword>
<evidence type="ECO:0000256" key="1">
    <source>
        <dbReference type="ARBA" id="ARBA00002151"/>
    </source>
</evidence>
<comment type="catalytic activity">
    <reaction evidence="13">
        <text>2,5-diamino-6-hydroxy-4-(5-phosphoribosylamino)-pyrimidine + H2O + H(+) = 5-amino-6-(5-phospho-D-ribosylamino)uracil + NH4(+)</text>
        <dbReference type="Rhea" id="RHEA:21868"/>
        <dbReference type="ChEBI" id="CHEBI:15377"/>
        <dbReference type="ChEBI" id="CHEBI:15378"/>
        <dbReference type="ChEBI" id="CHEBI:28938"/>
        <dbReference type="ChEBI" id="CHEBI:58453"/>
        <dbReference type="ChEBI" id="CHEBI:58614"/>
        <dbReference type="EC" id="3.5.4.26"/>
    </reaction>
</comment>
<evidence type="ECO:0000256" key="2">
    <source>
        <dbReference type="ARBA" id="ARBA00004882"/>
    </source>
</evidence>
<keyword evidence="6 13" id="KW-0686">Riboflavin biosynthesis</keyword>
<keyword evidence="10 13" id="KW-0521">NADP</keyword>
<comment type="similarity">
    <text evidence="5 13">In the C-terminal section; belongs to the HTP reductase family.</text>
</comment>
<dbReference type="GO" id="GO:0008270">
    <property type="term" value="F:zinc ion binding"/>
    <property type="evidence" value="ECO:0007669"/>
    <property type="project" value="InterPro"/>
</dbReference>
<dbReference type="InterPro" id="IPR002125">
    <property type="entry name" value="CMP_dCMP_dom"/>
</dbReference>
<gene>
    <name evidence="18" type="primary">ribD_2</name>
    <name evidence="18" type="ORF">SAMEA44541418_01809</name>
</gene>
<comment type="similarity">
    <text evidence="4 13">In the N-terminal section; belongs to the cytidine and deoxycytidylate deaminase family.</text>
</comment>
<dbReference type="NCBIfam" id="TIGR00326">
    <property type="entry name" value="eubact_ribD"/>
    <property type="match status" value="1"/>
</dbReference>
<dbReference type="GO" id="GO:0008835">
    <property type="term" value="F:diaminohydroxyphosphoribosylaminopyrimidine deaminase activity"/>
    <property type="evidence" value="ECO:0007669"/>
    <property type="project" value="UniProtKB-EC"/>
</dbReference>
<evidence type="ECO:0000256" key="4">
    <source>
        <dbReference type="ARBA" id="ARBA00005259"/>
    </source>
</evidence>
<dbReference type="SUPFAM" id="SSF53927">
    <property type="entry name" value="Cytidine deaminase-like"/>
    <property type="match status" value="1"/>
</dbReference>
<evidence type="ECO:0000259" key="17">
    <source>
        <dbReference type="PROSITE" id="PS51747"/>
    </source>
</evidence>
<keyword evidence="9 13" id="KW-0862">Zinc</keyword>
<dbReference type="EC" id="3.5.4.26" evidence="13"/>
<evidence type="ECO:0000256" key="15">
    <source>
        <dbReference type="PIRSR" id="PIRSR006769-2"/>
    </source>
</evidence>
<comment type="cofactor">
    <cofactor evidence="13 16">
        <name>Zn(2+)</name>
        <dbReference type="ChEBI" id="CHEBI:29105"/>
    </cofactor>
    <text evidence="13 16">Binds 1 zinc ion.</text>
</comment>
<evidence type="ECO:0000313" key="18">
    <source>
        <dbReference type="EMBL" id="SNV13933.1"/>
    </source>
</evidence>
<dbReference type="GO" id="GO:0009231">
    <property type="term" value="P:riboflavin biosynthetic process"/>
    <property type="evidence" value="ECO:0007669"/>
    <property type="project" value="UniProtKB-KW"/>
</dbReference>
<evidence type="ECO:0000256" key="13">
    <source>
        <dbReference type="PIRNR" id="PIRNR006769"/>
    </source>
</evidence>
<feature type="binding site" evidence="15">
    <location>
        <position position="211"/>
    </location>
    <ligand>
        <name>substrate</name>
    </ligand>
</feature>
<evidence type="ECO:0000313" key="19">
    <source>
        <dbReference type="Proteomes" id="UP000215539"/>
    </source>
</evidence>
<dbReference type="InterPro" id="IPR002734">
    <property type="entry name" value="RibDG_C"/>
</dbReference>
<accession>A0AAX2GZU4</accession>
<dbReference type="FunFam" id="3.40.140.10:FF:000025">
    <property type="entry name" value="Riboflavin biosynthesis protein RibD"/>
    <property type="match status" value="1"/>
</dbReference>
<dbReference type="InterPro" id="IPR050765">
    <property type="entry name" value="Riboflavin_Biosynth_HTPR"/>
</dbReference>